<reference evidence="1" key="1">
    <citation type="submission" date="2023-04" db="EMBL/GenBank/DDBJ databases">
        <title>Candida boidinii NBRC 1967.</title>
        <authorList>
            <person name="Ichikawa N."/>
            <person name="Sato H."/>
            <person name="Tonouchi N."/>
        </authorList>
    </citation>
    <scope>NUCLEOTIDE SEQUENCE</scope>
    <source>
        <strain evidence="1">NBRC 1967</strain>
    </source>
</reference>
<accession>A0ACB5TYD2</accession>
<comment type="caution">
    <text evidence="1">The sequence shown here is derived from an EMBL/GenBank/DDBJ whole genome shotgun (WGS) entry which is preliminary data.</text>
</comment>
<dbReference type="Proteomes" id="UP001165101">
    <property type="component" value="Unassembled WGS sequence"/>
</dbReference>
<evidence type="ECO:0000313" key="2">
    <source>
        <dbReference type="Proteomes" id="UP001165101"/>
    </source>
</evidence>
<proteinExistence type="predicted"/>
<gene>
    <name evidence="1" type="ORF">Cboi01_000466700</name>
</gene>
<protein>
    <submittedName>
        <fullName evidence="1">Unnamed protein product</fullName>
    </submittedName>
</protein>
<organism evidence="1 2">
    <name type="scientific">Candida boidinii</name>
    <name type="common">Yeast</name>
    <dbReference type="NCBI Taxonomy" id="5477"/>
    <lineage>
        <taxon>Eukaryota</taxon>
        <taxon>Fungi</taxon>
        <taxon>Dikarya</taxon>
        <taxon>Ascomycota</taxon>
        <taxon>Saccharomycotina</taxon>
        <taxon>Pichiomycetes</taxon>
        <taxon>Pichiales</taxon>
        <taxon>Pichiaceae</taxon>
        <taxon>Ogataea</taxon>
        <taxon>Ogataea/Candida clade</taxon>
    </lineage>
</organism>
<sequence>MIDFNKGLEFMILKQNDKEFNLDYWLSKYLSTEDVSNIDDISKNLVISLIDDIVNLIRHEYKDLIFKEKKENEIGKVLGFAPSYQNYDVILKLNEILKEYLIQAEEDEDEENNLEVITNLNILYVNYLIEMDTSGDNDEDKDLKLYLILNKFYQYIKIIYENIRDNNEISELMQVPYIELINKYFNLIVNISSYQYFDNTKYLHEFGSDSNKGGNPFTSALDLILLSNSIMSNEELNKVSEIFDVRSSMGTMRLIFDDTKYAQGNKNLIKFQYLNFQSFIIFNKLISNNKIFDQFKENFNEYIMKDYYFNFINKLINNDENLKLISIYPSILITYLQFLNKLINSIISYKSTGFLIELVNYNIINLIFNRIKELKNLKLIDNEIFIKMNLIVFKLIECIFLLISTETSSSSSSGELIIDEDKILSLISYISESGDNNTDSNKPVPIEFILEKTKNLGLIFSSSMNNNARFSKDYKIKLNEIISLKNVINENINFIKTIKNNSDSANSDLNTINNKNQEIYLKIMNNNFKFLCGSILKFLKECQKLDIDVKDQDEIYENCIEFIKKNN</sequence>
<dbReference type="EMBL" id="BSXV01003124">
    <property type="protein sequence ID" value="GME97614.1"/>
    <property type="molecule type" value="Genomic_DNA"/>
</dbReference>
<evidence type="ECO:0000313" key="1">
    <source>
        <dbReference type="EMBL" id="GME97614.1"/>
    </source>
</evidence>
<name>A0ACB5TYD2_CANBO</name>
<keyword evidence="2" id="KW-1185">Reference proteome</keyword>